<name>A0A090Z4G3_9BACI</name>
<organism evidence="8 10">
    <name type="scientific">Bacillus clarus</name>
    <dbReference type="NCBI Taxonomy" id="2338372"/>
    <lineage>
        <taxon>Bacteria</taxon>
        <taxon>Bacillati</taxon>
        <taxon>Bacillota</taxon>
        <taxon>Bacilli</taxon>
        <taxon>Bacillales</taxon>
        <taxon>Bacillaceae</taxon>
        <taxon>Bacillus</taxon>
        <taxon>Bacillus cereus group</taxon>
    </lineage>
</organism>
<evidence type="ECO:0000256" key="6">
    <source>
        <dbReference type="SAM" id="Coils"/>
    </source>
</evidence>
<proteinExistence type="inferred from homology"/>
<evidence type="ECO:0000313" key="8">
    <source>
        <dbReference type="EMBL" id="KFM99295.1"/>
    </source>
</evidence>
<dbReference type="InterPro" id="IPR016163">
    <property type="entry name" value="Ald_DH_C"/>
</dbReference>
<dbReference type="InterPro" id="IPR016162">
    <property type="entry name" value="Ald_DH_N"/>
</dbReference>
<dbReference type="FunFam" id="3.40.309.10:FF:000003">
    <property type="entry name" value="Aldehyde dehydrogenase"/>
    <property type="match status" value="1"/>
</dbReference>
<keyword evidence="2 4" id="KW-0560">Oxidoreductase</keyword>
<dbReference type="GO" id="GO:0005737">
    <property type="term" value="C:cytoplasm"/>
    <property type="evidence" value="ECO:0007669"/>
    <property type="project" value="TreeGrafter"/>
</dbReference>
<dbReference type="RefSeq" id="WP_042982243.1">
    <property type="nucleotide sequence ID" value="NZ_JMQC01000008.1"/>
</dbReference>
<reference evidence="8 10" key="1">
    <citation type="submission" date="2014-04" db="EMBL/GenBank/DDBJ databases">
        <authorList>
            <person name="Bishop-Lilly K.A."/>
            <person name="Broomall S.M."/>
            <person name="Chain P.S."/>
            <person name="Chertkov O."/>
            <person name="Coyne S.R."/>
            <person name="Daligault H.E."/>
            <person name="Davenport K.W."/>
            <person name="Erkkila T."/>
            <person name="Frey K.G."/>
            <person name="Gibbons H.S."/>
            <person name="Gu W."/>
            <person name="Jaissle J."/>
            <person name="Johnson S.L."/>
            <person name="Koroleva G.I."/>
            <person name="Ladner J.T."/>
            <person name="Lo C.-C."/>
            <person name="Minogue T.D."/>
            <person name="Munk C."/>
            <person name="Palacios G.F."/>
            <person name="Redden C.L."/>
            <person name="Rosenzweig C.N."/>
            <person name="Scholz M.B."/>
            <person name="Teshima H."/>
            <person name="Xu Y."/>
        </authorList>
    </citation>
    <scope>NUCLEOTIDE SEQUENCE [LARGE SCALE GENOMIC DNA]</scope>
    <source>
        <strain evidence="8 10">BHP</strain>
    </source>
</reference>
<evidence type="ECO:0000259" key="7">
    <source>
        <dbReference type="Pfam" id="PF00171"/>
    </source>
</evidence>
<evidence type="ECO:0000313" key="9">
    <source>
        <dbReference type="EMBL" id="RFT64915.1"/>
    </source>
</evidence>
<feature type="coiled-coil region" evidence="6">
    <location>
        <begin position="24"/>
        <end position="51"/>
    </location>
</feature>
<dbReference type="EMBL" id="JMQC01000008">
    <property type="protein sequence ID" value="KFM99295.1"/>
    <property type="molecule type" value="Genomic_DNA"/>
</dbReference>
<feature type="domain" description="Aldehyde dehydrogenase" evidence="7">
    <location>
        <begin position="3"/>
        <end position="431"/>
    </location>
</feature>
<dbReference type="InterPro" id="IPR015590">
    <property type="entry name" value="Aldehyde_DH_dom"/>
</dbReference>
<evidence type="ECO:0000313" key="11">
    <source>
        <dbReference type="Proteomes" id="UP000264294"/>
    </source>
</evidence>
<evidence type="ECO:0000256" key="2">
    <source>
        <dbReference type="ARBA" id="ARBA00023002"/>
    </source>
</evidence>
<dbReference type="eggNOG" id="COG1012">
    <property type="taxonomic scope" value="Bacteria"/>
</dbReference>
<evidence type="ECO:0000256" key="4">
    <source>
        <dbReference type="PIRNR" id="PIRNR036492"/>
    </source>
</evidence>
<dbReference type="InterPro" id="IPR012394">
    <property type="entry name" value="Aldehyde_DH_NAD(P)"/>
</dbReference>
<evidence type="ECO:0000313" key="10">
    <source>
        <dbReference type="Proteomes" id="UP000029389"/>
    </source>
</evidence>
<comment type="similarity">
    <text evidence="1 4">Belongs to the aldehyde dehydrogenase family.</text>
</comment>
<feature type="active site" evidence="5">
    <location>
        <position position="211"/>
    </location>
</feature>
<dbReference type="InterPro" id="IPR016161">
    <property type="entry name" value="Ald_DH/histidinol_DH"/>
</dbReference>
<dbReference type="PANTHER" id="PTHR43570:SF16">
    <property type="entry name" value="ALDEHYDE DEHYDROGENASE TYPE III, ISOFORM Q"/>
    <property type="match status" value="1"/>
</dbReference>
<accession>A0A090Z4G3</accession>
<dbReference type="PIRSF" id="PIRSF036492">
    <property type="entry name" value="ALDH"/>
    <property type="match status" value="1"/>
</dbReference>
<dbReference type="SUPFAM" id="SSF53720">
    <property type="entry name" value="ALDH-like"/>
    <property type="match status" value="1"/>
</dbReference>
<evidence type="ECO:0000256" key="3">
    <source>
        <dbReference type="ARBA" id="ARBA00023027"/>
    </source>
</evidence>
<protein>
    <recommendedName>
        <fullName evidence="4">Aldehyde dehydrogenase</fullName>
    </recommendedName>
</protein>
<dbReference type="GO" id="GO:0006081">
    <property type="term" value="P:aldehyde metabolic process"/>
    <property type="evidence" value="ECO:0007669"/>
    <property type="project" value="InterPro"/>
</dbReference>
<keyword evidence="3" id="KW-0520">NAD</keyword>
<evidence type="ECO:0000256" key="1">
    <source>
        <dbReference type="ARBA" id="ARBA00009986"/>
    </source>
</evidence>
<dbReference type="PANTHER" id="PTHR43570">
    <property type="entry name" value="ALDEHYDE DEHYDROGENASE"/>
    <property type="match status" value="1"/>
</dbReference>
<dbReference type="Gene3D" id="3.40.309.10">
    <property type="entry name" value="Aldehyde Dehydrogenase, Chain A, domain 2"/>
    <property type="match status" value="1"/>
</dbReference>
<dbReference type="GO" id="GO:0004029">
    <property type="term" value="F:aldehyde dehydrogenase (NAD+) activity"/>
    <property type="evidence" value="ECO:0007669"/>
    <property type="project" value="TreeGrafter"/>
</dbReference>
<keyword evidence="6" id="KW-0175">Coiled coil</keyword>
<dbReference type="Gene3D" id="3.40.605.10">
    <property type="entry name" value="Aldehyde Dehydrogenase, Chain A, domain 1"/>
    <property type="match status" value="1"/>
</dbReference>
<dbReference type="EMBL" id="QVOD01000031">
    <property type="protein sequence ID" value="RFT64915.1"/>
    <property type="molecule type" value="Genomic_DNA"/>
</dbReference>
<dbReference type="FunFam" id="3.40.605.10:FF:000004">
    <property type="entry name" value="Aldehyde dehydrogenase"/>
    <property type="match status" value="1"/>
</dbReference>
<dbReference type="Pfam" id="PF00171">
    <property type="entry name" value="Aldedh"/>
    <property type="match status" value="1"/>
</dbReference>
<reference evidence="9 11" key="2">
    <citation type="submission" date="2018-08" db="EMBL/GenBank/DDBJ databases">
        <title>Bacillus clarus sp. nov. strain PS00077A.</title>
        <authorList>
            <person name="Mendez Acevedo M."/>
            <person name="Carroll L."/>
            <person name="Mukherjee M."/>
            <person name="Wiedmann M."/>
            <person name="Kovac J."/>
        </authorList>
    </citation>
    <scope>NUCLEOTIDE SEQUENCE [LARGE SCALE GENOMIC DNA]</scope>
    <source>
        <strain evidence="9 11">PS00077A</strain>
    </source>
</reference>
<evidence type="ECO:0000256" key="5">
    <source>
        <dbReference type="PIRSR" id="PIRSR036492-1"/>
    </source>
</evidence>
<feature type="active site" evidence="5">
    <location>
        <position position="245"/>
    </location>
</feature>
<keyword evidence="11" id="KW-1185">Reference proteome</keyword>
<sequence>MVDDIQQLIQEHRQFFHHDHTRSLQFRLKQLEKLKNSIQKYESQVLSALYQDLHKSEFEAYAAEVGFSFNSINFIMKYLKQWMKPQKVKTPIHFAPSKSYIIKEPYGTVLIIGPFNYPFQSLIEPLIGAIAAGNCVVLKPSENAPNVSAVFNKIISETFDKQYIRVIEGGREITSLLIHAPFDHIFFTGSVQVGKIVMEAAAKNLVPVTLELGGKGPAIVDETANLDIAAKRIIWGKFINAGQSCIAPDYVIAHKSIKIKLISKMKEIITNFYGPDVLKSNDYGRIINERQFDRLISILEQDKNYIVFGGNSSRSHLYIEPTLLEVKSWDDAAMKEEIFGPILPIMDYNDLDEVIHTVNTHPKPLALYVFTENKNVEKQVLERISFGGGCVNDTMSHMANIHLPFGGVGNAGFGAYHGKHSFDAFTHRKSILKKSSRIDLGFVFPPYRNKIKILRKIFK</sequence>
<dbReference type="Proteomes" id="UP000029389">
    <property type="component" value="Unassembled WGS sequence"/>
</dbReference>
<dbReference type="PATRIC" id="fig|1405.8.peg.3549"/>
<dbReference type="PROSITE" id="PS00070">
    <property type="entry name" value="ALDEHYDE_DEHYDR_CYS"/>
    <property type="match status" value="1"/>
</dbReference>
<gene>
    <name evidence="9" type="ORF">D0U04_20835</name>
    <name evidence="8" type="ORF">DJ93_3456</name>
</gene>
<dbReference type="Proteomes" id="UP000264294">
    <property type="component" value="Unassembled WGS sequence"/>
</dbReference>
<dbReference type="AlphaFoldDB" id="A0A090Z4G3"/>
<dbReference type="CDD" id="cd07136">
    <property type="entry name" value="ALDH_YwdH-P39616"/>
    <property type="match status" value="1"/>
</dbReference>
<comment type="caution">
    <text evidence="8">The sequence shown here is derived from an EMBL/GenBank/DDBJ whole genome shotgun (WGS) entry which is preliminary data.</text>
</comment>
<dbReference type="InterPro" id="IPR016160">
    <property type="entry name" value="Ald_DH_CS_CYS"/>
</dbReference>